<evidence type="ECO:0000256" key="3">
    <source>
        <dbReference type="ARBA" id="ARBA00022553"/>
    </source>
</evidence>
<accession>A0AAX0YR55</accession>
<dbReference type="InterPro" id="IPR011006">
    <property type="entry name" value="CheY-like_superfamily"/>
</dbReference>
<dbReference type="InterPro" id="IPR036890">
    <property type="entry name" value="HATPase_C_sf"/>
</dbReference>
<dbReference type="InterPro" id="IPR004358">
    <property type="entry name" value="Sig_transdc_His_kin-like_C"/>
</dbReference>
<evidence type="ECO:0000256" key="2">
    <source>
        <dbReference type="ARBA" id="ARBA00012438"/>
    </source>
</evidence>
<feature type="transmembrane region" description="Helical" evidence="5">
    <location>
        <begin position="45"/>
        <end position="66"/>
    </location>
</feature>
<dbReference type="GO" id="GO:0000155">
    <property type="term" value="F:phosphorelay sensor kinase activity"/>
    <property type="evidence" value="ECO:0007669"/>
    <property type="project" value="TreeGrafter"/>
</dbReference>
<name>A0AAX0YR55_9GAMM</name>
<feature type="transmembrane region" description="Helical" evidence="5">
    <location>
        <begin position="12"/>
        <end position="33"/>
    </location>
</feature>
<feature type="transmembrane region" description="Helical" evidence="5">
    <location>
        <begin position="193"/>
        <end position="217"/>
    </location>
</feature>
<dbReference type="SUPFAM" id="SSF55874">
    <property type="entry name" value="ATPase domain of HSP90 chaperone/DNA topoisomerase II/histidine kinase"/>
    <property type="match status" value="1"/>
</dbReference>
<keyword evidence="5" id="KW-1133">Transmembrane helix</keyword>
<keyword evidence="8" id="KW-0808">Transferase</keyword>
<keyword evidence="8" id="KW-0418">Kinase</keyword>
<proteinExistence type="predicted"/>
<dbReference type="Pfam" id="PF00072">
    <property type="entry name" value="Response_reg"/>
    <property type="match status" value="1"/>
</dbReference>
<comment type="catalytic activity">
    <reaction evidence="1">
        <text>ATP + protein L-histidine = ADP + protein N-phospho-L-histidine.</text>
        <dbReference type="EC" id="2.7.13.3"/>
    </reaction>
</comment>
<dbReference type="CDD" id="cd17546">
    <property type="entry name" value="REC_hyHK_CKI1_RcsC-like"/>
    <property type="match status" value="1"/>
</dbReference>
<evidence type="ECO:0000313" key="9">
    <source>
        <dbReference type="Proteomes" id="UP000240728"/>
    </source>
</evidence>
<evidence type="ECO:0000313" key="8">
    <source>
        <dbReference type="EMBL" id="PSX43380.1"/>
    </source>
</evidence>
<dbReference type="EMBL" id="PYOZ01000017">
    <property type="protein sequence ID" value="PSX43380.1"/>
    <property type="molecule type" value="Genomic_DNA"/>
</dbReference>
<feature type="transmembrane region" description="Helical" evidence="5">
    <location>
        <begin position="159"/>
        <end position="181"/>
    </location>
</feature>
<gene>
    <name evidence="8" type="ORF">C0W53_19045</name>
</gene>
<dbReference type="InterPro" id="IPR001789">
    <property type="entry name" value="Sig_transdc_resp-reg_receiver"/>
</dbReference>
<dbReference type="PROSITE" id="PS50110">
    <property type="entry name" value="RESPONSE_REGULATORY"/>
    <property type="match status" value="1"/>
</dbReference>
<dbReference type="Pfam" id="PF02518">
    <property type="entry name" value="HATPase_c"/>
    <property type="match status" value="1"/>
</dbReference>
<feature type="modified residue" description="4-aspartylphosphate" evidence="4">
    <location>
        <position position="748"/>
    </location>
</feature>
<feature type="transmembrane region" description="Helical" evidence="5">
    <location>
        <begin position="285"/>
        <end position="304"/>
    </location>
</feature>
<feature type="domain" description="Response regulatory" evidence="7">
    <location>
        <begin position="699"/>
        <end position="812"/>
    </location>
</feature>
<dbReference type="PANTHER" id="PTHR43547:SF2">
    <property type="entry name" value="HYBRID SIGNAL TRANSDUCTION HISTIDINE KINASE C"/>
    <property type="match status" value="1"/>
</dbReference>
<dbReference type="PRINTS" id="PR00344">
    <property type="entry name" value="BCTRLSENSOR"/>
</dbReference>
<dbReference type="SUPFAM" id="SSF52172">
    <property type="entry name" value="CheY-like"/>
    <property type="match status" value="1"/>
</dbReference>
<evidence type="ECO:0000256" key="5">
    <source>
        <dbReference type="SAM" id="Phobius"/>
    </source>
</evidence>
<feature type="transmembrane region" description="Helical" evidence="5">
    <location>
        <begin position="120"/>
        <end position="139"/>
    </location>
</feature>
<keyword evidence="3 4" id="KW-0597">Phosphoprotein</keyword>
<keyword evidence="5" id="KW-0812">Transmembrane</keyword>
<dbReference type="Proteomes" id="UP000240728">
    <property type="component" value="Unassembled WGS sequence"/>
</dbReference>
<dbReference type="SMART" id="SM00387">
    <property type="entry name" value="HATPase_c"/>
    <property type="match status" value="1"/>
</dbReference>
<dbReference type="EC" id="2.7.13.3" evidence="2"/>
<comment type="caution">
    <text evidence="8">The sequence shown here is derived from an EMBL/GenBank/DDBJ whole genome shotgun (WGS) entry which is preliminary data.</text>
</comment>
<reference evidence="8 9" key="1">
    <citation type="submission" date="2018-01" db="EMBL/GenBank/DDBJ databases">
        <title>Whole genome sequencing of Histamine producing bacteria.</title>
        <authorList>
            <person name="Butler K."/>
        </authorList>
    </citation>
    <scope>NUCLEOTIDE SEQUENCE [LARGE SCALE GENOMIC DNA]</scope>
    <source>
        <strain evidence="8 9">A1-4</strain>
    </source>
</reference>
<keyword evidence="5" id="KW-0472">Membrane</keyword>
<feature type="transmembrane region" description="Helical" evidence="5">
    <location>
        <begin position="255"/>
        <end position="279"/>
    </location>
</feature>
<dbReference type="Gene3D" id="3.40.50.2300">
    <property type="match status" value="1"/>
</dbReference>
<protein>
    <recommendedName>
        <fullName evidence="2">histidine kinase</fullName>
        <ecNumber evidence="2">2.7.13.3</ecNumber>
    </recommendedName>
</protein>
<dbReference type="PANTHER" id="PTHR43547">
    <property type="entry name" value="TWO-COMPONENT HISTIDINE KINASE"/>
    <property type="match status" value="1"/>
</dbReference>
<feature type="domain" description="Histidine kinase" evidence="6">
    <location>
        <begin position="463"/>
        <end position="674"/>
    </location>
</feature>
<dbReference type="Gene3D" id="3.30.565.10">
    <property type="entry name" value="Histidine kinase-like ATPase, C-terminal domain"/>
    <property type="match status" value="1"/>
</dbReference>
<dbReference type="RefSeq" id="WP_045067161.1">
    <property type="nucleotide sequence ID" value="NZ_JZTB01000011.1"/>
</dbReference>
<dbReference type="SMART" id="SM00448">
    <property type="entry name" value="REC"/>
    <property type="match status" value="1"/>
</dbReference>
<dbReference type="InterPro" id="IPR003594">
    <property type="entry name" value="HATPase_dom"/>
</dbReference>
<keyword evidence="9" id="KW-1185">Reference proteome</keyword>
<dbReference type="InterPro" id="IPR005467">
    <property type="entry name" value="His_kinase_dom"/>
</dbReference>
<organism evidence="8 9">
    <name type="scientific">Photobacterium kishitanii</name>
    <dbReference type="NCBI Taxonomy" id="318456"/>
    <lineage>
        <taxon>Bacteria</taxon>
        <taxon>Pseudomonadati</taxon>
        <taxon>Pseudomonadota</taxon>
        <taxon>Gammaproteobacteria</taxon>
        <taxon>Vibrionales</taxon>
        <taxon>Vibrionaceae</taxon>
        <taxon>Photobacterium</taxon>
    </lineage>
</organism>
<evidence type="ECO:0000256" key="1">
    <source>
        <dbReference type="ARBA" id="ARBA00000085"/>
    </source>
</evidence>
<sequence length="821" mass="94541">MDYNFIQNIINLKSTLLIFIAMIIIIWSGYFYLSKIKNKKNNISLYKNYIIYSLSISCWIVTNSYFHTEFLILYSESTAINIALISNISVLIAFFNAFIFSCKLRELTRRDKALKIKTRLLSVLFIFNILLNTDTDHIIKYIYIKDISDFTIIFGQSTTIFFLSLIIFATLTLYNFIIINNSVDKLIKIKSQYMIIGIVIFMLSTAIIQIGFTYFFGDFSLTWLPPALSISEITFIGYALLTSRFYSNHLIFKNIISGVISISIYVFIFKLLLIYSIIGNNTKDIIIFLLCTIISWKYCFNCTIRITKKIIYKKGLSPSDKIISLEKTFHLSIDKGMNELSLLLKIPNDNLAIIINDDNSYKSYFDNNEKIIIAYELAHEVQFLNNQNLELLYNNMCNNHIEIIIPLFTTTDNISHYFISANKSNNTIYSYEEIVALKELFNRIQHIITAEIKIKSSQALANSIAHEMRNPLAQVTLQLKEISNKTIDKKIYPHIINAKSAINHGNQLIDIILKEINGFTFADHNIENKNISDIINFVINTYCYDKDQYRNRVIFFDKQDFIIKTNPTLINFVFFNLIRNATFYFESHPESTIHIKTVTGEKYNYVIFSDFGPGIPTNIINNIFNEFFTHNKVGGSGLGLSYCKRAMEALDGTITCTSIEGIYTEFKLHIPIIVSTKNKHLPHKETNPQTPLYNFTHKTILIVDDSHTMRELTAQYLKKFNVNIAMVSNGLDAINYISHHHVDLILMDIQMPGLNGYETTARIKKQLPQIPIIALSAQSSLDEITKIAMTMDDHIMKPPTKEQLQSILVKYLKNTHLVASS</sequence>
<dbReference type="PROSITE" id="PS50109">
    <property type="entry name" value="HIS_KIN"/>
    <property type="match status" value="1"/>
</dbReference>
<evidence type="ECO:0000259" key="7">
    <source>
        <dbReference type="PROSITE" id="PS50110"/>
    </source>
</evidence>
<dbReference type="AlphaFoldDB" id="A0AAX0YR55"/>
<evidence type="ECO:0000256" key="4">
    <source>
        <dbReference type="PROSITE-ProRule" id="PRU00169"/>
    </source>
</evidence>
<evidence type="ECO:0000259" key="6">
    <source>
        <dbReference type="PROSITE" id="PS50109"/>
    </source>
</evidence>
<feature type="transmembrane region" description="Helical" evidence="5">
    <location>
        <begin position="78"/>
        <end position="99"/>
    </location>
</feature>